<evidence type="ECO:0000256" key="5">
    <source>
        <dbReference type="ARBA" id="ARBA00022741"/>
    </source>
</evidence>
<keyword evidence="2 8" id="KW-0963">Cytoplasm</keyword>
<evidence type="ECO:0000259" key="10">
    <source>
        <dbReference type="SMART" id="SM00977"/>
    </source>
</evidence>
<dbReference type="Proteomes" id="UP001163387">
    <property type="component" value="Chromosome"/>
</dbReference>
<name>A0ABM8BRE2_9MOLU</name>
<dbReference type="SUPFAM" id="SSF56037">
    <property type="entry name" value="PheT/TilS domain"/>
    <property type="match status" value="1"/>
</dbReference>
<dbReference type="CDD" id="cd01992">
    <property type="entry name" value="TilS_N"/>
    <property type="match status" value="1"/>
</dbReference>
<dbReference type="Pfam" id="PF01171">
    <property type="entry name" value="ATP_bind_3"/>
    <property type="match status" value="1"/>
</dbReference>
<comment type="similarity">
    <text evidence="8">Belongs to the tRNA(Ile)-lysidine synthase family.</text>
</comment>
<keyword evidence="6 8" id="KW-0067">ATP-binding</keyword>
<dbReference type="InterPro" id="IPR014729">
    <property type="entry name" value="Rossmann-like_a/b/a_fold"/>
</dbReference>
<reference evidence="11 12" key="1">
    <citation type="journal article" date="2022" name="Front. Microbiol.">
        <title>Male-killing mechanisms vary between Spiroplasma species.</title>
        <authorList>
            <person name="Arai H."/>
            <person name="Inoue M."/>
            <person name="Kageyama D."/>
        </authorList>
    </citation>
    <scope>NUCLEOTIDE SEQUENCE [LARGE SCALE GENOMIC DNA]</scope>
    <source>
        <strain evidence="12">sHm</strain>
    </source>
</reference>
<proteinExistence type="inferred from homology"/>
<comment type="subcellular location">
    <subcellularLocation>
        <location evidence="1 8">Cytoplasm</location>
    </subcellularLocation>
</comment>
<keyword evidence="9" id="KW-0175">Coiled coil</keyword>
<dbReference type="EMBL" id="AP026933">
    <property type="protein sequence ID" value="BDT02403.1"/>
    <property type="molecule type" value="Genomic_DNA"/>
</dbReference>
<keyword evidence="4 8" id="KW-0819">tRNA processing</keyword>
<gene>
    <name evidence="8 11" type="primary">tilS</name>
    <name evidence="11" type="ORF">SHM_00490</name>
</gene>
<feature type="domain" description="Lysidine-tRNA(Ile) synthetase C-terminal" evidence="10">
    <location>
        <begin position="354"/>
        <end position="422"/>
    </location>
</feature>
<evidence type="ECO:0000256" key="9">
    <source>
        <dbReference type="SAM" id="Coils"/>
    </source>
</evidence>
<evidence type="ECO:0000256" key="1">
    <source>
        <dbReference type="ARBA" id="ARBA00004496"/>
    </source>
</evidence>
<evidence type="ECO:0000256" key="4">
    <source>
        <dbReference type="ARBA" id="ARBA00022694"/>
    </source>
</evidence>
<dbReference type="SMART" id="SM00977">
    <property type="entry name" value="TilS_C"/>
    <property type="match status" value="1"/>
</dbReference>
<evidence type="ECO:0000256" key="2">
    <source>
        <dbReference type="ARBA" id="ARBA00022490"/>
    </source>
</evidence>
<evidence type="ECO:0000256" key="6">
    <source>
        <dbReference type="ARBA" id="ARBA00022840"/>
    </source>
</evidence>
<keyword evidence="3 8" id="KW-0436">Ligase</keyword>
<dbReference type="NCBIfam" id="TIGR02433">
    <property type="entry name" value="lysidine_TilS_C"/>
    <property type="match status" value="1"/>
</dbReference>
<sequence length="429" mass="51083">MNINWLNKLNKKITYLLAVSGGPDSMFLLDNLVRNEFKIIVCHVNYHKRWSSNVDEQIVREYCTNNKITLEVKNIKEEEYNKKQNFQSQARVLRYDFFNEIAQKYQVYNLVVAHHIYDLLETYIIQKQRKAIVSYYGLKFKTTYKSLSVYRPMLELKKEDIIDYLTLYHIKYGFDETNELIIYERNRIRQQQINKLTDFDINLMLSEIKELNSEQELLKDELEVIYNTIINDDVLAINEFKKYEFKLQQMIIYEFLSQYDEELVLSLKKAKIKEIVRVLTKSSKPNITICISENTWVIKEYNFAYISEKNEPKQFSYKISKINNYNFKEITISKTEPTGGEFQALYINKSDFPLTIRTNNGEEEIETPFGTKKINRLFIDNKIPYRERLIWPVIINSSGKVVAIPKLSVNKNNISEKPNLYVLKYYGII</sequence>
<dbReference type="Gene3D" id="3.40.50.620">
    <property type="entry name" value="HUPs"/>
    <property type="match status" value="1"/>
</dbReference>
<dbReference type="SUPFAM" id="SSF52402">
    <property type="entry name" value="Adenine nucleotide alpha hydrolases-like"/>
    <property type="match status" value="1"/>
</dbReference>
<evidence type="ECO:0000256" key="3">
    <source>
        <dbReference type="ARBA" id="ARBA00022598"/>
    </source>
</evidence>
<evidence type="ECO:0000256" key="8">
    <source>
        <dbReference type="HAMAP-Rule" id="MF_01161"/>
    </source>
</evidence>
<dbReference type="InterPro" id="IPR011063">
    <property type="entry name" value="TilS/TtcA_N"/>
</dbReference>
<comment type="catalytic activity">
    <reaction evidence="7 8">
        <text>cytidine(34) in tRNA(Ile2) + L-lysine + ATP = lysidine(34) in tRNA(Ile2) + AMP + diphosphate + H(+)</text>
        <dbReference type="Rhea" id="RHEA:43744"/>
        <dbReference type="Rhea" id="RHEA-COMP:10625"/>
        <dbReference type="Rhea" id="RHEA-COMP:10670"/>
        <dbReference type="ChEBI" id="CHEBI:15378"/>
        <dbReference type="ChEBI" id="CHEBI:30616"/>
        <dbReference type="ChEBI" id="CHEBI:32551"/>
        <dbReference type="ChEBI" id="CHEBI:33019"/>
        <dbReference type="ChEBI" id="CHEBI:82748"/>
        <dbReference type="ChEBI" id="CHEBI:83665"/>
        <dbReference type="ChEBI" id="CHEBI:456215"/>
        <dbReference type="EC" id="6.3.4.19"/>
    </reaction>
</comment>
<dbReference type="EC" id="6.3.4.19" evidence="8"/>
<dbReference type="InterPro" id="IPR012796">
    <property type="entry name" value="Lysidine-tRNA-synth_C"/>
</dbReference>
<evidence type="ECO:0000256" key="7">
    <source>
        <dbReference type="ARBA" id="ARBA00048539"/>
    </source>
</evidence>
<dbReference type="PANTHER" id="PTHR43033:SF1">
    <property type="entry name" value="TRNA(ILE)-LYSIDINE SYNTHASE-RELATED"/>
    <property type="match status" value="1"/>
</dbReference>
<organism evidence="11 12">
    <name type="scientific">Spiroplasma ixodetis</name>
    <dbReference type="NCBI Taxonomy" id="2141"/>
    <lineage>
        <taxon>Bacteria</taxon>
        <taxon>Bacillati</taxon>
        <taxon>Mycoplasmatota</taxon>
        <taxon>Mollicutes</taxon>
        <taxon>Entomoplasmatales</taxon>
        <taxon>Spiroplasmataceae</taxon>
        <taxon>Spiroplasma</taxon>
    </lineage>
</organism>
<comment type="domain">
    <text evidence="8">The N-terminal region contains the highly conserved SGGXDS motif, predicted to be a P-loop motif involved in ATP binding.</text>
</comment>
<feature type="binding site" evidence="8">
    <location>
        <begin position="20"/>
        <end position="25"/>
    </location>
    <ligand>
        <name>ATP</name>
        <dbReference type="ChEBI" id="CHEBI:30616"/>
    </ligand>
</feature>
<comment type="function">
    <text evidence="8">Ligates lysine onto the cytidine present at position 34 of the AUA codon-specific tRNA(Ile) that contains the anticodon CAU, in an ATP-dependent manner. Cytidine is converted to lysidine, thus changing the amino acid specificity of the tRNA from methionine to isoleucine.</text>
</comment>
<dbReference type="Pfam" id="PF11734">
    <property type="entry name" value="TilS_C"/>
    <property type="match status" value="1"/>
</dbReference>
<keyword evidence="5 8" id="KW-0547">Nucleotide-binding</keyword>
<dbReference type="InterPro" id="IPR012795">
    <property type="entry name" value="tRNA_Ile_lys_synt_N"/>
</dbReference>
<dbReference type="InterPro" id="IPR012094">
    <property type="entry name" value="tRNA_Ile_lys_synt"/>
</dbReference>
<dbReference type="HAMAP" id="MF_01161">
    <property type="entry name" value="tRNA_Ile_lys_synt"/>
    <property type="match status" value="1"/>
</dbReference>
<dbReference type="RefSeq" id="WP_252319076.1">
    <property type="nucleotide sequence ID" value="NZ_AP026933.1"/>
</dbReference>
<feature type="coiled-coil region" evidence="9">
    <location>
        <begin position="201"/>
        <end position="228"/>
    </location>
</feature>
<accession>A0ABM8BRE2</accession>
<dbReference type="NCBIfam" id="TIGR02432">
    <property type="entry name" value="lysidine_TilS_N"/>
    <property type="match status" value="1"/>
</dbReference>
<keyword evidence="12" id="KW-1185">Reference proteome</keyword>
<protein>
    <recommendedName>
        <fullName evidence="8">tRNA(Ile)-lysidine synthase</fullName>
        <ecNumber evidence="8">6.3.4.19</ecNumber>
    </recommendedName>
    <alternativeName>
        <fullName evidence="8">tRNA(Ile)-2-lysyl-cytidine synthase</fullName>
    </alternativeName>
    <alternativeName>
        <fullName evidence="8">tRNA(Ile)-lysidine synthetase</fullName>
    </alternativeName>
</protein>
<evidence type="ECO:0000313" key="11">
    <source>
        <dbReference type="EMBL" id="BDT02403.1"/>
    </source>
</evidence>
<dbReference type="PANTHER" id="PTHR43033">
    <property type="entry name" value="TRNA(ILE)-LYSIDINE SYNTHASE-RELATED"/>
    <property type="match status" value="1"/>
</dbReference>
<evidence type="ECO:0000313" key="12">
    <source>
        <dbReference type="Proteomes" id="UP001163387"/>
    </source>
</evidence>